<feature type="region of interest" description="Disordered" evidence="1">
    <location>
        <begin position="1"/>
        <end position="25"/>
    </location>
</feature>
<accession>A0ABD1YC02</accession>
<organism evidence="2 3">
    <name type="scientific">Riccia fluitans</name>
    <dbReference type="NCBI Taxonomy" id="41844"/>
    <lineage>
        <taxon>Eukaryota</taxon>
        <taxon>Viridiplantae</taxon>
        <taxon>Streptophyta</taxon>
        <taxon>Embryophyta</taxon>
        <taxon>Marchantiophyta</taxon>
        <taxon>Marchantiopsida</taxon>
        <taxon>Marchantiidae</taxon>
        <taxon>Marchantiales</taxon>
        <taxon>Ricciaceae</taxon>
        <taxon>Riccia</taxon>
    </lineage>
</organism>
<dbReference type="Proteomes" id="UP001605036">
    <property type="component" value="Unassembled WGS sequence"/>
</dbReference>
<dbReference type="EMBL" id="JBHFFA010000005">
    <property type="protein sequence ID" value="KAL2624293.1"/>
    <property type="molecule type" value="Genomic_DNA"/>
</dbReference>
<reference evidence="2 3" key="1">
    <citation type="submission" date="2024-09" db="EMBL/GenBank/DDBJ databases">
        <title>Chromosome-scale assembly of Riccia fluitans.</title>
        <authorList>
            <person name="Paukszto L."/>
            <person name="Sawicki J."/>
            <person name="Karawczyk K."/>
            <person name="Piernik-Szablinska J."/>
            <person name="Szczecinska M."/>
            <person name="Mazdziarz M."/>
        </authorList>
    </citation>
    <scope>NUCLEOTIDE SEQUENCE [LARGE SCALE GENOMIC DNA]</scope>
    <source>
        <strain evidence="2">Rf_01</strain>
        <tissue evidence="2">Aerial parts of the thallus</tissue>
    </source>
</reference>
<evidence type="ECO:0000313" key="2">
    <source>
        <dbReference type="EMBL" id="KAL2624293.1"/>
    </source>
</evidence>
<gene>
    <name evidence="2" type="ORF">R1flu_008538</name>
</gene>
<keyword evidence="3" id="KW-1185">Reference proteome</keyword>
<evidence type="ECO:0000313" key="3">
    <source>
        <dbReference type="Proteomes" id="UP001605036"/>
    </source>
</evidence>
<dbReference type="AlphaFoldDB" id="A0ABD1YC02"/>
<feature type="region of interest" description="Disordered" evidence="1">
    <location>
        <begin position="45"/>
        <end position="74"/>
    </location>
</feature>
<comment type="caution">
    <text evidence="2">The sequence shown here is derived from an EMBL/GenBank/DDBJ whole genome shotgun (WGS) entry which is preliminary data.</text>
</comment>
<protein>
    <submittedName>
        <fullName evidence="2">Uncharacterized protein</fullName>
    </submittedName>
</protein>
<proteinExistence type="predicted"/>
<name>A0ABD1YC02_9MARC</name>
<evidence type="ECO:0000256" key="1">
    <source>
        <dbReference type="SAM" id="MobiDB-lite"/>
    </source>
</evidence>
<sequence>MPRDELGTPKQGLGTPGSGKGIDSILPCVRRTRGSEKGIDLILPRAHRTRETPGSKKVTHLPLRSAEPEKGSETGIGSILTLHAQDPKKVSTRISLARVGSAKGIDSILTLCVQDSRLQDPKKDSRLQASWTPAQNPETQQLADSITFAYDLKIS</sequence>